<feature type="domain" description="PucR C-terminal helix-turn-helix" evidence="1">
    <location>
        <begin position="484"/>
        <end position="542"/>
    </location>
</feature>
<proteinExistence type="predicted"/>
<dbReference type="InterPro" id="IPR051448">
    <property type="entry name" value="CdaR-like_regulators"/>
</dbReference>
<accession>A0ABW5VYD0</accession>
<dbReference type="InterPro" id="IPR025736">
    <property type="entry name" value="PucR_C-HTH_dom"/>
</dbReference>
<dbReference type="Pfam" id="PF13556">
    <property type="entry name" value="HTH_30"/>
    <property type="match status" value="1"/>
</dbReference>
<name>A0ABW5VYD0_9MICO</name>
<dbReference type="RefSeq" id="WP_377187698.1">
    <property type="nucleotide sequence ID" value="NZ_JBHUOG010000002.1"/>
</dbReference>
<dbReference type="PANTHER" id="PTHR33744">
    <property type="entry name" value="CARBOHYDRATE DIACID REGULATOR"/>
    <property type="match status" value="1"/>
</dbReference>
<reference evidence="3" key="1">
    <citation type="journal article" date="2019" name="Int. J. Syst. Evol. Microbiol.">
        <title>The Global Catalogue of Microorganisms (GCM) 10K type strain sequencing project: providing services to taxonomists for standard genome sequencing and annotation.</title>
        <authorList>
            <consortium name="The Broad Institute Genomics Platform"/>
            <consortium name="The Broad Institute Genome Sequencing Center for Infectious Disease"/>
            <person name="Wu L."/>
            <person name="Ma J."/>
        </authorList>
    </citation>
    <scope>NUCLEOTIDE SEQUENCE [LARGE SCALE GENOMIC DNA]</scope>
    <source>
        <strain evidence="3">CCM 7044</strain>
    </source>
</reference>
<dbReference type="EMBL" id="JBHUOG010000002">
    <property type="protein sequence ID" value="MFD2796321.1"/>
    <property type="molecule type" value="Genomic_DNA"/>
</dbReference>
<dbReference type="Proteomes" id="UP001597479">
    <property type="component" value="Unassembled WGS sequence"/>
</dbReference>
<gene>
    <name evidence="2" type="ORF">ACFS27_22350</name>
</gene>
<dbReference type="PANTHER" id="PTHR33744:SF17">
    <property type="entry name" value="CONSERVED PROTEIN"/>
    <property type="match status" value="1"/>
</dbReference>
<protein>
    <submittedName>
        <fullName evidence="2">PucR family transcriptional regulator</fullName>
    </submittedName>
</protein>
<sequence length="551" mass="57879">MSRRPRASLGRVLDDLGATLLDVVREGPDAEREVGGLVIHDPLDEAAYPPHALVLGVGLAAPDDVVALLRRMGEHGATGLVVREPVPAAAAVLHAADASGVALLSLSRGATWAQLAALLRTVLAVGDVGVDDAESLGGLPSGDLFAVANAVAALLDAPVTIEDRSSRVLAFSVRQDEADDSRVETVLGRRVPERYARMLTERGVFRDLYRSPDPVRVDPLPIGYAGLTMPRVAIAVRAGDEVLGSIWAAMDAPLDDRRIASLRDAAKLTALHLLRVRAGSDVRRRLRTDLLSTALEGGPGARGALERLGLGSQAVVVLAVTARPDDAERSVAGDVVEANERERLSDAFALHLQSAHPASAAALIGDVAYGLLPSGPDGEERAERIARAFVEKVGRRTAAVAAVGPVAPSAGGVARSREVVDRVLRVLRVADPRDTDGPRVARFADVQAASLVLELRDVVAARGDTIAGPLARLVDYDAEHGAGLVSTLRAWLDAFGDVTAAAAAEFVHPNTFRYRLRRVAQVGGIDLDDPEARFGVMLQLRVLAPGDGSGC</sequence>
<evidence type="ECO:0000259" key="1">
    <source>
        <dbReference type="Pfam" id="PF13556"/>
    </source>
</evidence>
<evidence type="ECO:0000313" key="2">
    <source>
        <dbReference type="EMBL" id="MFD2796321.1"/>
    </source>
</evidence>
<organism evidence="2 3">
    <name type="scientific">Promicromonospora vindobonensis</name>
    <dbReference type="NCBI Taxonomy" id="195748"/>
    <lineage>
        <taxon>Bacteria</taxon>
        <taxon>Bacillati</taxon>
        <taxon>Actinomycetota</taxon>
        <taxon>Actinomycetes</taxon>
        <taxon>Micrococcales</taxon>
        <taxon>Promicromonosporaceae</taxon>
        <taxon>Promicromonospora</taxon>
    </lineage>
</organism>
<keyword evidence="3" id="KW-1185">Reference proteome</keyword>
<evidence type="ECO:0000313" key="3">
    <source>
        <dbReference type="Proteomes" id="UP001597479"/>
    </source>
</evidence>
<dbReference type="InterPro" id="IPR042070">
    <property type="entry name" value="PucR_C-HTH_sf"/>
</dbReference>
<comment type="caution">
    <text evidence="2">The sequence shown here is derived from an EMBL/GenBank/DDBJ whole genome shotgun (WGS) entry which is preliminary data.</text>
</comment>
<dbReference type="Gene3D" id="1.10.10.2840">
    <property type="entry name" value="PucR C-terminal helix-turn-helix domain"/>
    <property type="match status" value="1"/>
</dbReference>